<accession>A0AAQ3TY75</accession>
<keyword evidence="3" id="KW-1185">Reference proteome</keyword>
<dbReference type="Proteomes" id="UP001341281">
    <property type="component" value="Chromosome 06"/>
</dbReference>
<evidence type="ECO:0000256" key="1">
    <source>
        <dbReference type="SAM" id="MobiDB-lite"/>
    </source>
</evidence>
<feature type="region of interest" description="Disordered" evidence="1">
    <location>
        <begin position="15"/>
        <end position="37"/>
    </location>
</feature>
<proteinExistence type="predicted"/>
<evidence type="ECO:0000313" key="3">
    <source>
        <dbReference type="Proteomes" id="UP001341281"/>
    </source>
</evidence>
<evidence type="ECO:0000313" key="2">
    <source>
        <dbReference type="EMBL" id="WVZ80482.1"/>
    </source>
</evidence>
<dbReference type="AlphaFoldDB" id="A0AAQ3TY75"/>
<feature type="compositionally biased region" description="Basic and acidic residues" evidence="1">
    <location>
        <begin position="15"/>
        <end position="31"/>
    </location>
</feature>
<organism evidence="2 3">
    <name type="scientific">Paspalum notatum var. saurae</name>
    <dbReference type="NCBI Taxonomy" id="547442"/>
    <lineage>
        <taxon>Eukaryota</taxon>
        <taxon>Viridiplantae</taxon>
        <taxon>Streptophyta</taxon>
        <taxon>Embryophyta</taxon>
        <taxon>Tracheophyta</taxon>
        <taxon>Spermatophyta</taxon>
        <taxon>Magnoliopsida</taxon>
        <taxon>Liliopsida</taxon>
        <taxon>Poales</taxon>
        <taxon>Poaceae</taxon>
        <taxon>PACMAD clade</taxon>
        <taxon>Panicoideae</taxon>
        <taxon>Andropogonodae</taxon>
        <taxon>Paspaleae</taxon>
        <taxon>Paspalinae</taxon>
        <taxon>Paspalum</taxon>
    </lineage>
</organism>
<gene>
    <name evidence="2" type="ORF">U9M48_027952</name>
</gene>
<dbReference type="EMBL" id="CP144750">
    <property type="protein sequence ID" value="WVZ80482.1"/>
    <property type="molecule type" value="Genomic_DNA"/>
</dbReference>
<feature type="region of interest" description="Disordered" evidence="1">
    <location>
        <begin position="88"/>
        <end position="108"/>
    </location>
</feature>
<name>A0AAQ3TY75_PASNO</name>
<sequence length="217" mass="24155">MLLYVMSSSEEDLTPRSHLIDRVQPHKDASRSDPSTCTLRGRAKNLQQHAPAASGRANLLLVKEIIFALFKYGRRWWHLEPEAGRTAWGRHEDRPTQPRPEPGGLALGRAARSGAGRLGVELGGLGSARVRDERWGRLSAILPPTLELRVGTPSGVGKAAELGREALHKDFYLVIDLLLPKFSFCAAFFKHDELLVHGCKLRLERFDGLFLPLLLLI</sequence>
<reference evidence="2 3" key="1">
    <citation type="submission" date="2024-02" db="EMBL/GenBank/DDBJ databases">
        <title>High-quality chromosome-scale genome assembly of Pensacola bahiagrass (Paspalum notatum Flugge var. saurae).</title>
        <authorList>
            <person name="Vega J.M."/>
            <person name="Podio M."/>
            <person name="Orjuela J."/>
            <person name="Siena L.A."/>
            <person name="Pessino S.C."/>
            <person name="Combes M.C."/>
            <person name="Mariac C."/>
            <person name="Albertini E."/>
            <person name="Pupilli F."/>
            <person name="Ortiz J.P.A."/>
            <person name="Leblanc O."/>
        </authorList>
    </citation>
    <scope>NUCLEOTIDE SEQUENCE [LARGE SCALE GENOMIC DNA]</scope>
    <source>
        <strain evidence="2">R1</strain>
        <tissue evidence="2">Leaf</tissue>
    </source>
</reference>
<protein>
    <submittedName>
        <fullName evidence="2">Uncharacterized protein</fullName>
    </submittedName>
</protein>